<feature type="region of interest" description="Disordered" evidence="4">
    <location>
        <begin position="161"/>
        <end position="311"/>
    </location>
</feature>
<dbReference type="PROSITE" id="PS50088">
    <property type="entry name" value="ANK_REPEAT"/>
    <property type="match status" value="3"/>
</dbReference>
<keyword evidence="2 3" id="KW-0040">ANK repeat</keyword>
<name>A0A8S1JEC2_9CHLO</name>
<gene>
    <name evidence="5" type="ORF">OSTQU699_LOCUS9415</name>
</gene>
<proteinExistence type="predicted"/>
<comment type="caution">
    <text evidence="5">The sequence shown here is derived from an EMBL/GenBank/DDBJ whole genome shotgun (WGS) entry which is preliminary data.</text>
</comment>
<feature type="repeat" description="ANK" evidence="3">
    <location>
        <begin position="68"/>
        <end position="100"/>
    </location>
</feature>
<sequence>MSQQVFREVERGNLVAVRKLLASNPNCVNIVNAGENRTPLHVASWHGFDHIVKQLLQRSARYDAQDRFGNTPLHLACDSGSLETVQQLLGPGRKTAVRIKNRDGQTPLHVAVLGGLEDIVKELLVAGAQTDVKDKDGHTPIEYVPEHFESLIDLLKSQQGSAIEAAKPRTPRGQSDSWKNPRQAQNGQPLSARKNSRTSTSSPEPKLSTGPVSPRPLSARRRGRKSPSPSPEPKHNGAPATPQPLSARKIRQLTSSPDGTKAQQNSRGQTQNAGRNRTAVLQRSSSQKSLGRESMKSKASPRTSTKLTQVQDLQRELRELSGRMEMFEDAFTHSKEEAGEVQVEIDGHDRQLAELDQRLSLHESHLREVRPQVQELGKDARRTKDQYDHFQWAVQSWRESVQSQLDLLDGRVKDLEEEEGHVADREELRAKHIEE</sequence>
<evidence type="ECO:0000256" key="2">
    <source>
        <dbReference type="ARBA" id="ARBA00023043"/>
    </source>
</evidence>
<feature type="non-terminal residue" evidence="5">
    <location>
        <position position="435"/>
    </location>
</feature>
<evidence type="ECO:0000256" key="3">
    <source>
        <dbReference type="PROSITE-ProRule" id="PRU00023"/>
    </source>
</evidence>
<feature type="compositionally biased region" description="Polar residues" evidence="4">
    <location>
        <begin position="252"/>
        <end position="289"/>
    </location>
</feature>
<dbReference type="Pfam" id="PF12796">
    <property type="entry name" value="Ank_2"/>
    <property type="match status" value="1"/>
</dbReference>
<dbReference type="InterPro" id="IPR002110">
    <property type="entry name" value="Ankyrin_rpt"/>
</dbReference>
<dbReference type="AlphaFoldDB" id="A0A8S1JEC2"/>
<dbReference type="Gene3D" id="1.10.287.1490">
    <property type="match status" value="1"/>
</dbReference>
<feature type="repeat" description="ANK" evidence="3">
    <location>
        <begin position="103"/>
        <end position="135"/>
    </location>
</feature>
<accession>A0A8S1JEC2</accession>
<dbReference type="PANTHER" id="PTHR24171:SF8">
    <property type="entry name" value="BRCA1-ASSOCIATED RING DOMAIN PROTEIN 1"/>
    <property type="match status" value="1"/>
</dbReference>
<evidence type="ECO:0000313" key="5">
    <source>
        <dbReference type="EMBL" id="CAD7704058.1"/>
    </source>
</evidence>
<keyword evidence="1" id="KW-0677">Repeat</keyword>
<evidence type="ECO:0000256" key="4">
    <source>
        <dbReference type="SAM" id="MobiDB-lite"/>
    </source>
</evidence>
<dbReference type="Proteomes" id="UP000708148">
    <property type="component" value="Unassembled WGS sequence"/>
</dbReference>
<dbReference type="PROSITE" id="PS50297">
    <property type="entry name" value="ANK_REP_REGION"/>
    <property type="match status" value="3"/>
</dbReference>
<feature type="compositionally biased region" description="Polar residues" evidence="4">
    <location>
        <begin position="300"/>
        <end position="311"/>
    </location>
</feature>
<dbReference type="SMART" id="SM00248">
    <property type="entry name" value="ANK"/>
    <property type="match status" value="3"/>
</dbReference>
<dbReference type="InterPro" id="IPR036770">
    <property type="entry name" value="Ankyrin_rpt-contain_sf"/>
</dbReference>
<evidence type="ECO:0000256" key="1">
    <source>
        <dbReference type="ARBA" id="ARBA00022737"/>
    </source>
</evidence>
<dbReference type="EMBL" id="CAJHUC010002615">
    <property type="protein sequence ID" value="CAD7704058.1"/>
    <property type="molecule type" value="Genomic_DNA"/>
</dbReference>
<feature type="compositionally biased region" description="Polar residues" evidence="4">
    <location>
        <begin position="172"/>
        <end position="189"/>
    </location>
</feature>
<dbReference type="GO" id="GO:0085020">
    <property type="term" value="P:protein K6-linked ubiquitination"/>
    <property type="evidence" value="ECO:0007669"/>
    <property type="project" value="TreeGrafter"/>
</dbReference>
<dbReference type="GO" id="GO:0004842">
    <property type="term" value="F:ubiquitin-protein transferase activity"/>
    <property type="evidence" value="ECO:0007669"/>
    <property type="project" value="TreeGrafter"/>
</dbReference>
<dbReference type="PRINTS" id="PR01415">
    <property type="entry name" value="ANKYRIN"/>
</dbReference>
<dbReference type="Gene3D" id="1.25.40.20">
    <property type="entry name" value="Ankyrin repeat-containing domain"/>
    <property type="match status" value="1"/>
</dbReference>
<dbReference type="SUPFAM" id="SSF48403">
    <property type="entry name" value="Ankyrin repeat"/>
    <property type="match status" value="1"/>
</dbReference>
<dbReference type="OrthoDB" id="1924807at2759"/>
<reference evidence="5" key="1">
    <citation type="submission" date="2020-12" db="EMBL/GenBank/DDBJ databases">
        <authorList>
            <person name="Iha C."/>
        </authorList>
    </citation>
    <scope>NUCLEOTIDE SEQUENCE</scope>
</reference>
<evidence type="ECO:0000313" key="6">
    <source>
        <dbReference type="Proteomes" id="UP000708148"/>
    </source>
</evidence>
<dbReference type="Pfam" id="PF13857">
    <property type="entry name" value="Ank_5"/>
    <property type="match status" value="1"/>
</dbReference>
<keyword evidence="6" id="KW-1185">Reference proteome</keyword>
<dbReference type="PANTHER" id="PTHR24171">
    <property type="entry name" value="ANKYRIN REPEAT DOMAIN-CONTAINING PROTEIN 39-RELATED"/>
    <property type="match status" value="1"/>
</dbReference>
<organism evidence="5 6">
    <name type="scientific">Ostreobium quekettii</name>
    <dbReference type="NCBI Taxonomy" id="121088"/>
    <lineage>
        <taxon>Eukaryota</taxon>
        <taxon>Viridiplantae</taxon>
        <taxon>Chlorophyta</taxon>
        <taxon>core chlorophytes</taxon>
        <taxon>Ulvophyceae</taxon>
        <taxon>TCBD clade</taxon>
        <taxon>Bryopsidales</taxon>
        <taxon>Ostreobineae</taxon>
        <taxon>Ostreobiaceae</taxon>
        <taxon>Ostreobium</taxon>
    </lineage>
</organism>
<feature type="repeat" description="ANK" evidence="3">
    <location>
        <begin position="35"/>
        <end position="67"/>
    </location>
</feature>
<protein>
    <submittedName>
        <fullName evidence="5">Uncharacterized protein</fullName>
    </submittedName>
</protein>